<comment type="catalytic activity">
    <reaction evidence="1">
        <text>ATP + protein L-histidine = ADP + protein N-phospho-L-histidine.</text>
        <dbReference type="EC" id="2.7.13.3"/>
    </reaction>
</comment>
<keyword evidence="4" id="KW-0808">Transferase</keyword>
<dbReference type="InterPro" id="IPR036890">
    <property type="entry name" value="HATPase_C_sf"/>
</dbReference>
<keyword evidence="5" id="KW-0547">Nucleotide-binding</keyword>
<dbReference type="EC" id="2.7.13.3" evidence="2"/>
<dbReference type="Gene3D" id="3.30.450.20">
    <property type="entry name" value="PAS domain"/>
    <property type="match status" value="1"/>
</dbReference>
<dbReference type="EMBL" id="SEWF01000014">
    <property type="protein sequence ID" value="RYU95536.1"/>
    <property type="molecule type" value="Genomic_DNA"/>
</dbReference>
<proteinExistence type="predicted"/>
<keyword evidence="7" id="KW-0067">ATP-binding</keyword>
<dbReference type="GO" id="GO:0004673">
    <property type="term" value="F:protein histidine kinase activity"/>
    <property type="evidence" value="ECO:0007669"/>
    <property type="project" value="UniProtKB-EC"/>
</dbReference>
<keyword evidence="8" id="KW-0812">Transmembrane</keyword>
<keyword evidence="3" id="KW-0597">Phosphoprotein</keyword>
<keyword evidence="8" id="KW-1133">Transmembrane helix</keyword>
<feature type="transmembrane region" description="Helical" evidence="8">
    <location>
        <begin position="346"/>
        <end position="367"/>
    </location>
</feature>
<sequence>MLFFINRLPQRIIVVFFVLLNFDGYSQRTRQTDKLAYADSLLKQGIKIKDSLLIAEAYYLLGKAEYFRFNFKKSNEYFYKSLNIIEKKGDSYEYGRLYLRLSENDTRMGNYNDCLKHINRAMEIFEGIHSEKGLLAGYMMLAEARRRPWGVKNETSFVDANFDKAIYYLKKAEKLAIRLNDTTGLAQIRHSIGNCFASLDDYNSISYFKESLKIYNSHDMTVPKVNVMMNLTETYIKFNQLKEAYKMLKELEIFVEKKISNDNGMRLHFEGVYANYCQAVNDFKCALEHFKKREFFLNKLLTADREGAVSRLNIQYETQKKQELLDRQKTELLLKDRNLSLQRKSIIVISLLLIFALSLCFFLYKLYQKNKQISKKNAILIQEQNHRVKNNLQVISSLLRLQSNQIEDKRARQAVDESQLRIESMAVLHRQLYDNDQPDSINMEVFIEQLSAIIFSSYGLTNIKQDYTITVYEMQVDKAIYVGLMLNELISNACKYAFNAHPNPILAITLTETDKEVILAVNDNGNKEFVNSENKNSFGMKLIDMMVQQLYGSYETRFNNGFEFIMRFK</sequence>
<evidence type="ECO:0000256" key="5">
    <source>
        <dbReference type="ARBA" id="ARBA00022741"/>
    </source>
</evidence>
<evidence type="ECO:0000256" key="4">
    <source>
        <dbReference type="ARBA" id="ARBA00022679"/>
    </source>
</evidence>
<dbReference type="InterPro" id="IPR011990">
    <property type="entry name" value="TPR-like_helical_dom_sf"/>
</dbReference>
<dbReference type="PANTHER" id="PTHR41523:SF8">
    <property type="entry name" value="ETHYLENE RESPONSE SENSOR PROTEIN"/>
    <property type="match status" value="1"/>
</dbReference>
<dbReference type="AlphaFoldDB" id="A0A4Q5LZV7"/>
<accession>A0A4Q5LZV7</accession>
<keyword evidence="11" id="KW-1185">Reference proteome</keyword>
<name>A0A4Q5LZV7_9BACT</name>
<dbReference type="PANTHER" id="PTHR41523">
    <property type="entry name" value="TWO-COMPONENT SYSTEM SENSOR PROTEIN"/>
    <property type="match status" value="1"/>
</dbReference>
<dbReference type="GO" id="GO:0005524">
    <property type="term" value="F:ATP binding"/>
    <property type="evidence" value="ECO:0007669"/>
    <property type="project" value="UniProtKB-KW"/>
</dbReference>
<comment type="caution">
    <text evidence="10">The sequence shown here is derived from an EMBL/GenBank/DDBJ whole genome shotgun (WGS) entry which is preliminary data.</text>
</comment>
<evidence type="ECO:0000256" key="6">
    <source>
        <dbReference type="ARBA" id="ARBA00022777"/>
    </source>
</evidence>
<evidence type="ECO:0000256" key="7">
    <source>
        <dbReference type="ARBA" id="ARBA00022840"/>
    </source>
</evidence>
<keyword evidence="8" id="KW-0472">Membrane</keyword>
<evidence type="ECO:0000313" key="10">
    <source>
        <dbReference type="EMBL" id="RYU95536.1"/>
    </source>
</evidence>
<evidence type="ECO:0000256" key="1">
    <source>
        <dbReference type="ARBA" id="ARBA00000085"/>
    </source>
</evidence>
<dbReference type="Gene3D" id="1.25.40.10">
    <property type="entry name" value="Tetratricopeptide repeat domain"/>
    <property type="match status" value="2"/>
</dbReference>
<dbReference type="Proteomes" id="UP000293162">
    <property type="component" value="Unassembled WGS sequence"/>
</dbReference>
<dbReference type="SUPFAM" id="SSF48452">
    <property type="entry name" value="TPR-like"/>
    <property type="match status" value="1"/>
</dbReference>
<dbReference type="Gene3D" id="3.30.565.10">
    <property type="entry name" value="Histidine kinase-like ATPase, C-terminal domain"/>
    <property type="match status" value="1"/>
</dbReference>
<evidence type="ECO:0000313" key="11">
    <source>
        <dbReference type="Proteomes" id="UP000293162"/>
    </source>
</evidence>
<organism evidence="10 11">
    <name type="scientific">Emticicia agri</name>
    <dbReference type="NCBI Taxonomy" id="2492393"/>
    <lineage>
        <taxon>Bacteria</taxon>
        <taxon>Pseudomonadati</taxon>
        <taxon>Bacteroidota</taxon>
        <taxon>Cytophagia</taxon>
        <taxon>Cytophagales</taxon>
        <taxon>Leadbetterellaceae</taxon>
        <taxon>Emticicia</taxon>
    </lineage>
</organism>
<dbReference type="InterPro" id="IPR011495">
    <property type="entry name" value="Sig_transdc_His_kin_sub2_dim/P"/>
</dbReference>
<reference evidence="10 11" key="1">
    <citation type="submission" date="2019-02" db="EMBL/GenBank/DDBJ databases">
        <title>Bacterial novel species Emticicia sp. 17J42-9 isolated from soil.</title>
        <authorList>
            <person name="Jung H.-Y."/>
        </authorList>
    </citation>
    <scope>NUCLEOTIDE SEQUENCE [LARGE SCALE GENOMIC DNA]</scope>
    <source>
        <strain evidence="10 11">17J42-9</strain>
    </source>
</reference>
<dbReference type="RefSeq" id="WP_130021141.1">
    <property type="nucleotide sequence ID" value="NZ_SEWF01000014.1"/>
</dbReference>
<evidence type="ECO:0000256" key="2">
    <source>
        <dbReference type="ARBA" id="ARBA00012438"/>
    </source>
</evidence>
<protein>
    <recommendedName>
        <fullName evidence="2">histidine kinase</fullName>
        <ecNumber evidence="2">2.7.13.3</ecNumber>
    </recommendedName>
</protein>
<dbReference type="SUPFAM" id="SSF55874">
    <property type="entry name" value="ATPase domain of HSP90 chaperone/DNA topoisomerase II/histidine kinase"/>
    <property type="match status" value="1"/>
</dbReference>
<keyword evidence="6" id="KW-0418">Kinase</keyword>
<dbReference type="Pfam" id="PF07568">
    <property type="entry name" value="HisKA_2"/>
    <property type="match status" value="1"/>
</dbReference>
<dbReference type="OrthoDB" id="9767435at2"/>
<gene>
    <name evidence="10" type="ORF">EWM59_11620</name>
</gene>
<evidence type="ECO:0000256" key="3">
    <source>
        <dbReference type="ARBA" id="ARBA00022553"/>
    </source>
</evidence>
<evidence type="ECO:0000259" key="9">
    <source>
        <dbReference type="Pfam" id="PF07568"/>
    </source>
</evidence>
<feature type="domain" description="Signal transduction histidine kinase subgroup 2 dimerisation and phosphoacceptor" evidence="9">
    <location>
        <begin position="383"/>
        <end position="458"/>
    </location>
</feature>
<evidence type="ECO:0000256" key="8">
    <source>
        <dbReference type="SAM" id="Phobius"/>
    </source>
</evidence>